<evidence type="ECO:0008006" key="3">
    <source>
        <dbReference type="Google" id="ProtNLM"/>
    </source>
</evidence>
<evidence type="ECO:0000313" key="1">
    <source>
        <dbReference type="EMBL" id="PHH98801.1"/>
    </source>
</evidence>
<gene>
    <name evidence="1" type="ORF">CA836_03050</name>
</gene>
<organism evidence="1 2">
    <name type="scientific">Fusobacterium nucleatum subsp. polymorphum</name>
    <name type="common">Fusobacterium polymorphum</name>
    <dbReference type="NCBI Taxonomy" id="76857"/>
    <lineage>
        <taxon>Bacteria</taxon>
        <taxon>Fusobacteriati</taxon>
        <taxon>Fusobacteriota</taxon>
        <taxon>Fusobacteriia</taxon>
        <taxon>Fusobacteriales</taxon>
        <taxon>Fusobacteriaceae</taxon>
        <taxon>Fusobacterium</taxon>
    </lineage>
</organism>
<dbReference type="RefSeq" id="WP_099002515.1">
    <property type="nucleotide sequence ID" value="NZ_CP077158.1"/>
</dbReference>
<dbReference type="AlphaFoldDB" id="A0A2C6B4M7"/>
<name>A0A2C6B4M7_FUSNP</name>
<proteinExistence type="predicted"/>
<protein>
    <recommendedName>
        <fullName evidence="3">HNH endonuclease</fullName>
    </recommendedName>
</protein>
<comment type="caution">
    <text evidence="1">The sequence shown here is derived from an EMBL/GenBank/DDBJ whole genome shotgun (WGS) entry which is preliminary data.</text>
</comment>
<dbReference type="Proteomes" id="UP000223525">
    <property type="component" value="Unassembled WGS sequence"/>
</dbReference>
<accession>A0A2C6B4M7</accession>
<dbReference type="EMBL" id="NIRK01000001">
    <property type="protein sequence ID" value="PHH98801.1"/>
    <property type="molecule type" value="Genomic_DNA"/>
</dbReference>
<dbReference type="Gene3D" id="1.10.30.50">
    <property type="match status" value="1"/>
</dbReference>
<evidence type="ECO:0000313" key="2">
    <source>
        <dbReference type="Proteomes" id="UP000223525"/>
    </source>
</evidence>
<sequence length="273" mass="32385">MFNIKPIEVNEIELLNSIIASKKNKNRNILDLKKEELYLSYQRYENNKYSIEDIIHIESIDNEIKDILQDSFNSSKKMKEVKKKIFENIYRSVCPYCMISEPTTLDHYLDKSSFPEFTIYSKNLVPCCPTCNLKKGTLFLNNGIRNIINFYYDSLPRYRFLNIELGYDNVPFIEKISLKFKEKSNINLIIINHFKNLKLEDRYKKEISDELTYIFKVFSNPTCILSREDIENCLKSQINALEEMYGYNYWKSALHHAIVKNKVIIEAMISNRT</sequence>
<reference evidence="1 2" key="1">
    <citation type="submission" date="2017-06" db="EMBL/GenBank/DDBJ databases">
        <title>Draft genome sequence of Fusobacterium nucleatum subsp. polymorphum KCOM 1248 (=ChDC F113).</title>
        <authorList>
            <person name="Kook J.-K."/>
            <person name="Park S.-N."/>
            <person name="Lim Y.K."/>
            <person name="Roh H."/>
        </authorList>
    </citation>
    <scope>NUCLEOTIDE SEQUENCE [LARGE SCALE GENOMIC DNA]</scope>
    <source>
        <strain evidence="2">KCOM 1248 (ChDC F113)</strain>
    </source>
</reference>